<dbReference type="Gene3D" id="1.10.1200.10">
    <property type="entry name" value="ACP-like"/>
    <property type="match status" value="1"/>
</dbReference>
<dbReference type="PANTHER" id="PTHR45527:SF1">
    <property type="entry name" value="FATTY ACID SYNTHASE"/>
    <property type="match status" value="1"/>
</dbReference>
<dbReference type="InterPro" id="IPR036736">
    <property type="entry name" value="ACP-like_sf"/>
</dbReference>
<name>A0ABU8U0N3_9ACTN</name>
<dbReference type="PROSITE" id="PS50075">
    <property type="entry name" value="CARRIER"/>
    <property type="match status" value="1"/>
</dbReference>
<comment type="caution">
    <text evidence="4">The sequence shown here is derived from an EMBL/GenBank/DDBJ whole genome shotgun (WGS) entry which is preliminary data.</text>
</comment>
<dbReference type="InterPro" id="IPR006162">
    <property type="entry name" value="Ppantetheine_attach_site"/>
</dbReference>
<dbReference type="SUPFAM" id="SSF47336">
    <property type="entry name" value="ACP-like"/>
    <property type="match status" value="1"/>
</dbReference>
<sequence length="118" mass="12549">MLPEHMVPATLDVLDALPLNSNGKVDRRALPAPAVRPEAAPADPLTPDQRLVADAVRAVLRLAEDPGPDADFFRIGGNSLAAVRVAMRLSQETATRVPPQVVFRGRTVGAIAERLGAR</sequence>
<keyword evidence="5" id="KW-1185">Reference proteome</keyword>
<gene>
    <name evidence="4" type="ORF">WKI68_08010</name>
</gene>
<dbReference type="InterPro" id="IPR020806">
    <property type="entry name" value="PKS_PP-bd"/>
</dbReference>
<keyword evidence="2" id="KW-0597">Phosphoprotein</keyword>
<evidence type="ECO:0000313" key="4">
    <source>
        <dbReference type="EMBL" id="MEJ8641442.1"/>
    </source>
</evidence>
<dbReference type="EMBL" id="JBBKAM010000002">
    <property type="protein sequence ID" value="MEJ8641442.1"/>
    <property type="molecule type" value="Genomic_DNA"/>
</dbReference>
<dbReference type="Proteomes" id="UP001382904">
    <property type="component" value="Unassembled WGS sequence"/>
</dbReference>
<dbReference type="InterPro" id="IPR009081">
    <property type="entry name" value="PP-bd_ACP"/>
</dbReference>
<accession>A0ABU8U0N3</accession>
<evidence type="ECO:0000259" key="3">
    <source>
        <dbReference type="PROSITE" id="PS50075"/>
    </source>
</evidence>
<protein>
    <submittedName>
        <fullName evidence="4">Phosphopantetheine-binding protein</fullName>
    </submittedName>
</protein>
<keyword evidence="1" id="KW-0596">Phosphopantetheine</keyword>
<dbReference type="Gene3D" id="3.30.300.30">
    <property type="match status" value="1"/>
</dbReference>
<reference evidence="4 5" key="1">
    <citation type="submission" date="2024-03" db="EMBL/GenBank/DDBJ databases">
        <title>Novel Streptomyces species of biotechnological and ecological value are a feature of Machair soil.</title>
        <authorList>
            <person name="Prole J.R."/>
            <person name="Goodfellow M."/>
            <person name="Allenby N."/>
            <person name="Ward A.C."/>
        </authorList>
    </citation>
    <scope>NUCLEOTIDE SEQUENCE [LARGE SCALE GENOMIC DNA]</scope>
    <source>
        <strain evidence="4 5">MS1.HAVA.3</strain>
    </source>
</reference>
<dbReference type="PANTHER" id="PTHR45527">
    <property type="entry name" value="NONRIBOSOMAL PEPTIDE SYNTHETASE"/>
    <property type="match status" value="1"/>
</dbReference>
<dbReference type="PROSITE" id="PS00012">
    <property type="entry name" value="PHOSPHOPANTETHEINE"/>
    <property type="match status" value="1"/>
</dbReference>
<dbReference type="SMART" id="SM00823">
    <property type="entry name" value="PKS_PP"/>
    <property type="match status" value="1"/>
</dbReference>
<organism evidence="4 5">
    <name type="scientific">Streptomyces caledonius</name>
    <dbReference type="NCBI Taxonomy" id="3134107"/>
    <lineage>
        <taxon>Bacteria</taxon>
        <taxon>Bacillati</taxon>
        <taxon>Actinomycetota</taxon>
        <taxon>Actinomycetes</taxon>
        <taxon>Kitasatosporales</taxon>
        <taxon>Streptomycetaceae</taxon>
        <taxon>Streptomyces</taxon>
    </lineage>
</organism>
<dbReference type="InterPro" id="IPR045851">
    <property type="entry name" value="AMP-bd_C_sf"/>
</dbReference>
<dbReference type="SUPFAM" id="SSF56801">
    <property type="entry name" value="Acetyl-CoA synthetase-like"/>
    <property type="match status" value="1"/>
</dbReference>
<proteinExistence type="predicted"/>
<evidence type="ECO:0000313" key="5">
    <source>
        <dbReference type="Proteomes" id="UP001382904"/>
    </source>
</evidence>
<evidence type="ECO:0000256" key="1">
    <source>
        <dbReference type="ARBA" id="ARBA00022450"/>
    </source>
</evidence>
<feature type="domain" description="Carrier" evidence="3">
    <location>
        <begin position="43"/>
        <end position="118"/>
    </location>
</feature>
<evidence type="ECO:0000256" key="2">
    <source>
        <dbReference type="ARBA" id="ARBA00022553"/>
    </source>
</evidence>
<dbReference type="Pfam" id="PF00550">
    <property type="entry name" value="PP-binding"/>
    <property type="match status" value="1"/>
</dbReference>